<reference evidence="1" key="1">
    <citation type="submission" date="2023-11" db="EMBL/GenBank/DDBJ databases">
        <authorList>
            <person name="Poullet M."/>
        </authorList>
    </citation>
    <scope>NUCLEOTIDE SEQUENCE</scope>
    <source>
        <strain evidence="1">E1834</strain>
    </source>
</reference>
<comment type="caution">
    <text evidence="1">The sequence shown here is derived from an EMBL/GenBank/DDBJ whole genome shotgun (WGS) entry which is preliminary data.</text>
</comment>
<name>A0ACB0YFP2_MELEN</name>
<proteinExistence type="predicted"/>
<evidence type="ECO:0000313" key="1">
    <source>
        <dbReference type="EMBL" id="CAK5044917.1"/>
    </source>
</evidence>
<evidence type="ECO:0000313" key="2">
    <source>
        <dbReference type="Proteomes" id="UP001497535"/>
    </source>
</evidence>
<protein>
    <submittedName>
        <fullName evidence="1">Uncharacterized protein</fullName>
    </submittedName>
</protein>
<keyword evidence="2" id="KW-1185">Reference proteome</keyword>
<gene>
    <name evidence="1" type="ORF">MENTE1834_LOCUS11610</name>
</gene>
<dbReference type="EMBL" id="CAVMJV010000011">
    <property type="protein sequence ID" value="CAK5044917.1"/>
    <property type="molecule type" value="Genomic_DNA"/>
</dbReference>
<accession>A0ACB0YFP2</accession>
<organism evidence="1 2">
    <name type="scientific">Meloidogyne enterolobii</name>
    <name type="common">Root-knot nematode worm</name>
    <name type="synonym">Meloidogyne mayaguensis</name>
    <dbReference type="NCBI Taxonomy" id="390850"/>
    <lineage>
        <taxon>Eukaryota</taxon>
        <taxon>Metazoa</taxon>
        <taxon>Ecdysozoa</taxon>
        <taxon>Nematoda</taxon>
        <taxon>Chromadorea</taxon>
        <taxon>Rhabditida</taxon>
        <taxon>Tylenchina</taxon>
        <taxon>Tylenchomorpha</taxon>
        <taxon>Tylenchoidea</taxon>
        <taxon>Meloidogynidae</taxon>
        <taxon>Meloidogyninae</taxon>
        <taxon>Meloidogyne</taxon>
    </lineage>
</organism>
<sequence length="278" mass="32316">MKENKVDNEEFIKKRSDSGFTETSYLQSEYLKINENIFEEKGIIEELNIPIYLERDSKDFASNEILEKKLENIEEYFEEEKNNNFNLLQISHPDESLQVSVMLLEQNQQLISPISERTIKIPEEKNKSSSSLDSVGINSEISEISSEEEKELKDQTHTLPSLKILGFDAKVFESEKDFVLRIKAVVKNEPKKVIDSQIKVEEWLTKYGDSQLFEIEMNKKEGEELLAEKDEVEISKKIMKTPRQSSITGEFREERESSVISIKYELQKSKSEAEKSLN</sequence>
<dbReference type="Proteomes" id="UP001497535">
    <property type="component" value="Unassembled WGS sequence"/>
</dbReference>